<feature type="transmembrane region" description="Helical" evidence="7">
    <location>
        <begin position="139"/>
        <end position="159"/>
    </location>
</feature>
<evidence type="ECO:0000256" key="6">
    <source>
        <dbReference type="SAM" id="Coils"/>
    </source>
</evidence>
<dbReference type="Pfam" id="PF08447">
    <property type="entry name" value="PAS_3"/>
    <property type="match status" value="4"/>
</dbReference>
<dbReference type="EC" id="2.7.13.3" evidence="2"/>
<evidence type="ECO:0000313" key="12">
    <source>
        <dbReference type="Proteomes" id="UP000029393"/>
    </source>
</evidence>
<dbReference type="PANTHER" id="PTHR43304">
    <property type="entry name" value="PHYTOCHROME-LIKE PROTEIN CPH1"/>
    <property type="match status" value="1"/>
</dbReference>
<evidence type="ECO:0000259" key="9">
    <source>
        <dbReference type="PROSITE" id="PS50112"/>
    </source>
</evidence>
<dbReference type="Gene3D" id="3.30.450.40">
    <property type="match status" value="2"/>
</dbReference>
<dbReference type="InterPro" id="IPR035965">
    <property type="entry name" value="PAS-like_dom_sf"/>
</dbReference>
<dbReference type="STRING" id="1384056.N787_03775"/>
<dbReference type="InterPro" id="IPR003661">
    <property type="entry name" value="HisK_dim/P_dom"/>
</dbReference>
<dbReference type="InterPro" id="IPR036097">
    <property type="entry name" value="HisK_dim/P_sf"/>
</dbReference>
<feature type="domain" description="PAS" evidence="9">
    <location>
        <begin position="1039"/>
        <end position="1111"/>
    </location>
</feature>
<feature type="coiled-coil region" evidence="6">
    <location>
        <begin position="623"/>
        <end position="658"/>
    </location>
</feature>
<keyword evidence="7" id="KW-1133">Transmembrane helix</keyword>
<dbReference type="SUPFAM" id="SSF47384">
    <property type="entry name" value="Homodimeric domain of signal transducing histidine kinase"/>
    <property type="match status" value="1"/>
</dbReference>
<dbReference type="SMART" id="SM00091">
    <property type="entry name" value="PAS"/>
    <property type="match status" value="7"/>
</dbReference>
<accession>A0A091ARW3</accession>
<gene>
    <name evidence="11" type="ORF">N787_03775</name>
</gene>
<dbReference type="InterPro" id="IPR005467">
    <property type="entry name" value="His_kinase_dom"/>
</dbReference>
<dbReference type="FunFam" id="3.30.565.10:FF:000006">
    <property type="entry name" value="Sensor histidine kinase WalK"/>
    <property type="match status" value="1"/>
</dbReference>
<feature type="transmembrane region" description="Helical" evidence="7">
    <location>
        <begin position="57"/>
        <end position="75"/>
    </location>
</feature>
<comment type="catalytic activity">
    <reaction evidence="1">
        <text>ATP + protein L-histidine = ADP + protein N-phospho-L-histidine.</text>
        <dbReference type="EC" id="2.7.13.3"/>
    </reaction>
</comment>
<organism evidence="11 12">
    <name type="scientific">Arenimonas metalli CF5-1</name>
    <dbReference type="NCBI Taxonomy" id="1384056"/>
    <lineage>
        <taxon>Bacteria</taxon>
        <taxon>Pseudomonadati</taxon>
        <taxon>Pseudomonadota</taxon>
        <taxon>Gammaproteobacteria</taxon>
        <taxon>Lysobacterales</taxon>
        <taxon>Lysobacteraceae</taxon>
        <taxon>Arenimonas</taxon>
    </lineage>
</organism>
<evidence type="ECO:0000256" key="4">
    <source>
        <dbReference type="ARBA" id="ARBA00022679"/>
    </source>
</evidence>
<keyword evidence="6" id="KW-0175">Coiled coil</keyword>
<evidence type="ECO:0000256" key="2">
    <source>
        <dbReference type="ARBA" id="ARBA00012438"/>
    </source>
</evidence>
<dbReference type="InterPro" id="IPR029016">
    <property type="entry name" value="GAF-like_dom_sf"/>
</dbReference>
<comment type="caution">
    <text evidence="11">The sequence shown here is derived from an EMBL/GenBank/DDBJ whole genome shotgun (WGS) entry which is preliminary data.</text>
</comment>
<evidence type="ECO:0000259" key="8">
    <source>
        <dbReference type="PROSITE" id="PS50109"/>
    </source>
</evidence>
<feature type="domain" description="PAS" evidence="9">
    <location>
        <begin position="665"/>
        <end position="735"/>
    </location>
</feature>
<dbReference type="InterPro" id="IPR001610">
    <property type="entry name" value="PAC"/>
</dbReference>
<dbReference type="CDD" id="cd00082">
    <property type="entry name" value="HisKA"/>
    <property type="match status" value="1"/>
</dbReference>
<dbReference type="InterPro" id="IPR004358">
    <property type="entry name" value="Sig_transdc_His_kin-like_C"/>
</dbReference>
<evidence type="ECO:0000256" key="3">
    <source>
        <dbReference type="ARBA" id="ARBA00022553"/>
    </source>
</evidence>
<evidence type="ECO:0000259" key="10">
    <source>
        <dbReference type="PROSITE" id="PS50113"/>
    </source>
</evidence>
<dbReference type="SMART" id="SM00388">
    <property type="entry name" value="HisKA"/>
    <property type="match status" value="1"/>
</dbReference>
<dbReference type="RefSeq" id="WP_034214401.1">
    <property type="nucleotide sequence ID" value="NZ_AVCK01000055.1"/>
</dbReference>
<keyword evidence="12" id="KW-1185">Reference proteome</keyword>
<feature type="domain" description="PAS" evidence="9">
    <location>
        <begin position="1917"/>
        <end position="1946"/>
    </location>
</feature>
<dbReference type="OrthoDB" id="9808408at2"/>
<feature type="transmembrane region" description="Helical" evidence="7">
    <location>
        <begin position="337"/>
        <end position="360"/>
    </location>
</feature>
<feature type="transmembrane region" description="Helical" evidence="7">
    <location>
        <begin position="231"/>
        <end position="253"/>
    </location>
</feature>
<keyword evidence="3" id="KW-0597">Phosphoprotein</keyword>
<feature type="domain" description="PAC" evidence="10">
    <location>
        <begin position="1372"/>
        <end position="1422"/>
    </location>
</feature>
<feature type="domain" description="PAS" evidence="9">
    <location>
        <begin position="1294"/>
        <end position="1365"/>
    </location>
</feature>
<dbReference type="Pfam" id="PF08448">
    <property type="entry name" value="PAS_4"/>
    <property type="match status" value="3"/>
</dbReference>
<dbReference type="InterPro" id="IPR052162">
    <property type="entry name" value="Sensor_kinase/Photoreceptor"/>
</dbReference>
<dbReference type="Gene3D" id="3.30.450.20">
    <property type="entry name" value="PAS domain"/>
    <property type="match status" value="8"/>
</dbReference>
<dbReference type="eggNOG" id="COG2203">
    <property type="taxonomic scope" value="Bacteria"/>
</dbReference>
<dbReference type="Proteomes" id="UP000029393">
    <property type="component" value="Unassembled WGS sequence"/>
</dbReference>
<dbReference type="PATRIC" id="fig|1384056.3.peg.2273"/>
<dbReference type="Gene3D" id="1.10.287.130">
    <property type="match status" value="1"/>
</dbReference>
<evidence type="ECO:0000256" key="7">
    <source>
        <dbReference type="SAM" id="Phobius"/>
    </source>
</evidence>
<dbReference type="NCBIfam" id="TIGR00229">
    <property type="entry name" value="sensory_box"/>
    <property type="match status" value="8"/>
</dbReference>
<keyword evidence="4" id="KW-0808">Transferase</keyword>
<evidence type="ECO:0000313" key="11">
    <source>
        <dbReference type="EMBL" id="KFN41892.1"/>
    </source>
</evidence>
<protein>
    <recommendedName>
        <fullName evidence="2">histidine kinase</fullName>
        <ecNumber evidence="2">2.7.13.3</ecNumber>
    </recommendedName>
</protein>
<dbReference type="PANTHER" id="PTHR43304:SF1">
    <property type="entry name" value="PAC DOMAIN-CONTAINING PROTEIN"/>
    <property type="match status" value="1"/>
</dbReference>
<feature type="domain" description="Histidine kinase" evidence="8">
    <location>
        <begin position="2029"/>
        <end position="2247"/>
    </location>
</feature>
<keyword evidence="7" id="KW-0472">Membrane</keyword>
<evidence type="ECO:0000256" key="1">
    <source>
        <dbReference type="ARBA" id="ARBA00000085"/>
    </source>
</evidence>
<feature type="domain" description="PAS" evidence="9">
    <location>
        <begin position="922"/>
        <end position="987"/>
    </location>
</feature>
<dbReference type="PRINTS" id="PR00344">
    <property type="entry name" value="BCTRLSENSOR"/>
</dbReference>
<feature type="transmembrane region" description="Helical" evidence="7">
    <location>
        <begin position="372"/>
        <end position="393"/>
    </location>
</feature>
<evidence type="ECO:0000256" key="5">
    <source>
        <dbReference type="ARBA" id="ARBA00022777"/>
    </source>
</evidence>
<feature type="transmembrane region" description="Helical" evidence="7">
    <location>
        <begin position="29"/>
        <end position="50"/>
    </location>
</feature>
<dbReference type="SMART" id="SM00387">
    <property type="entry name" value="HATPase_c"/>
    <property type="match status" value="1"/>
</dbReference>
<feature type="transmembrane region" description="Helical" evidence="7">
    <location>
        <begin position="81"/>
        <end position="100"/>
    </location>
</feature>
<dbReference type="InterPro" id="IPR013656">
    <property type="entry name" value="PAS_4"/>
</dbReference>
<feature type="transmembrane region" description="Helical" evidence="7">
    <location>
        <begin position="166"/>
        <end position="186"/>
    </location>
</feature>
<feature type="transmembrane region" description="Helical" evidence="7">
    <location>
        <begin position="303"/>
        <end position="325"/>
    </location>
</feature>
<dbReference type="PROSITE" id="PS50112">
    <property type="entry name" value="PAS"/>
    <property type="match status" value="5"/>
</dbReference>
<dbReference type="InterPro" id="IPR036890">
    <property type="entry name" value="HATPase_C_sf"/>
</dbReference>
<feature type="domain" description="PAC" evidence="10">
    <location>
        <begin position="1241"/>
        <end position="1293"/>
    </location>
</feature>
<dbReference type="SUPFAM" id="SSF55874">
    <property type="entry name" value="ATPase domain of HSP90 chaperone/DNA topoisomerase II/histidine kinase"/>
    <property type="match status" value="1"/>
</dbReference>
<dbReference type="InterPro" id="IPR000700">
    <property type="entry name" value="PAS-assoc_C"/>
</dbReference>
<dbReference type="SUPFAM" id="SSF55781">
    <property type="entry name" value="GAF domain-like"/>
    <property type="match status" value="2"/>
</dbReference>
<feature type="transmembrane region" description="Helical" evidence="7">
    <location>
        <begin position="107"/>
        <end position="127"/>
    </location>
</feature>
<feature type="domain" description="PAC" evidence="10">
    <location>
        <begin position="1114"/>
        <end position="1166"/>
    </location>
</feature>
<dbReference type="SUPFAM" id="SSF55785">
    <property type="entry name" value="PYP-like sensor domain (PAS domain)"/>
    <property type="match status" value="8"/>
</dbReference>
<dbReference type="GO" id="GO:0005886">
    <property type="term" value="C:plasma membrane"/>
    <property type="evidence" value="ECO:0007669"/>
    <property type="project" value="UniProtKB-ARBA"/>
</dbReference>
<dbReference type="eggNOG" id="COG3829">
    <property type="taxonomic scope" value="Bacteria"/>
</dbReference>
<dbReference type="CDD" id="cd00130">
    <property type="entry name" value="PAS"/>
    <property type="match status" value="6"/>
</dbReference>
<dbReference type="Gene3D" id="2.10.70.100">
    <property type="match status" value="3"/>
</dbReference>
<feature type="transmembrane region" description="Helical" evidence="7">
    <location>
        <begin position="206"/>
        <end position="224"/>
    </location>
</feature>
<dbReference type="GO" id="GO:0000155">
    <property type="term" value="F:phosphorelay sensor kinase activity"/>
    <property type="evidence" value="ECO:0007669"/>
    <property type="project" value="InterPro"/>
</dbReference>
<dbReference type="EMBL" id="AVCK01000055">
    <property type="protein sequence ID" value="KFN41892.1"/>
    <property type="molecule type" value="Genomic_DNA"/>
</dbReference>
<feature type="domain" description="PAC" evidence="10">
    <location>
        <begin position="857"/>
        <end position="909"/>
    </location>
</feature>
<feature type="domain" description="PAC" evidence="10">
    <location>
        <begin position="1964"/>
        <end position="2011"/>
    </location>
</feature>
<name>A0A091ARW3_9GAMM</name>
<dbReference type="PROSITE" id="PS50113">
    <property type="entry name" value="PAC"/>
    <property type="match status" value="5"/>
</dbReference>
<dbReference type="Pfam" id="PF02518">
    <property type="entry name" value="HATPase_c"/>
    <property type="match status" value="1"/>
</dbReference>
<dbReference type="PROSITE" id="PS50109">
    <property type="entry name" value="HIS_KIN"/>
    <property type="match status" value="1"/>
</dbReference>
<dbReference type="Pfam" id="PF00512">
    <property type="entry name" value="HisKA"/>
    <property type="match status" value="1"/>
</dbReference>
<feature type="transmembrane region" description="Helical" evidence="7">
    <location>
        <begin position="273"/>
        <end position="291"/>
    </location>
</feature>
<reference evidence="11 12" key="1">
    <citation type="submission" date="2013-09" db="EMBL/GenBank/DDBJ databases">
        <title>Genome sequencing of Arenimonas metalli.</title>
        <authorList>
            <person name="Chen F."/>
            <person name="Wang G."/>
        </authorList>
    </citation>
    <scope>NUCLEOTIDE SEQUENCE [LARGE SCALE GENOMIC DNA]</scope>
    <source>
        <strain evidence="11 12">CF5-1</strain>
    </source>
</reference>
<keyword evidence="7" id="KW-0812">Transmembrane</keyword>
<dbReference type="InterPro" id="IPR000014">
    <property type="entry name" value="PAS"/>
</dbReference>
<sequence length="2264" mass="248098">MPGIGLLLLTLVDALLVRPSTPAPGLPALLALATPFLVGTWFLLLGLAPARAGATRILPGLLLVVLGGLVAWPAAHWLAQPAAALGTAMALVGLGLAGAPRPPLRDAAVRVMGAAQLALAAVAFAAADGRSPRSDEFLLAASAIAAHAALGGWLLVAGLGAQPQRMLRLASALLAGLGLLAMLGWATGSADIVQAGTDYVPMQFNTALSCVLAAASLGLMAVGWRRRALLPMLPVVVLAAASLAEEYAGLALGVGEWLISHGIVAEDVVPGRMAPNTATAFLLAALGVALAPRTGQLAPTRWAATWACGFMVAVIGAVVLAGYLVDVPVVRAWGSHTPMALLTGAAMLVMGLGLAFAGPGAGVRDGQRRRGVWLPLVVAVAVTLTSLVVWYGINQDQARREKASLLRQMDVVVLALEEGERTRLGALDRMAARMTRATDTETQRRYFRLDAELFVRDFPSMAAMVWADPDGVATEVYTRLENPPDLVGKHLELDAGLAALFRDAESDTDSAGARSSPVDRGELVVKRAARDGQTLGFVVTAIEYERLFPRVLGGVVPQNALVLRRDGRAVFRRGEAEGPAALVREVEFLNAPLRIELWPIAPVPGTGNFANLLLFTGLATGGLLALALRLAALARERAELAEQRGQALRLQVEEHERARTALYSVERELATVFGSISDAFYTLDKEWRFALLNPRAEALVRRRKEELIGQSVWEAFPEALGTEVEVQYRKAVSERCTVAFEVFYPPLGTWFAVRAFPHPNGLAVYFQDIGERKRAELALARAQASSSRAQRLAQLGAWEYDLTTGELQWSDEVLRILGLAGQRLARGLPALLERVAFDDRPRVQEAHRSLHAGEGDIDLEYKVLRPDGETRTVREIGTLVHDDQGQPLFAAGAVQDITDRRRSEDALRELTRRLEQSLVLNRLVMDNSLDVICAIDANGRFSQVSAASATVWGYPPNELLGRSVVDLVHPDDRGATHRAMADVLAGRPTLDFRNRHIARDGRVAIMQWSLVWSPRERLVFAVARDATEAERQSQALREAKESLQRAQQVARMGAWELDLASQRLAWSDEVYSIFEVGPDEFAGNFEAFSARVHPDDFPVVRRAQEATVAGGPDLDIEHRILLPGGRIGHVHERARLVRDEAGVPRLLAGSVQDITERKRTQEQLERSEQLLRIAGQAARLGGWYLDLAENRVVWSDEVAAIHERPAGYSPPVDEAIGYYAPEYRDRLRALLADCVENGRPFDEQMELLPASGRRVWVRALGLPVFDAQGKVVRVQGAFQDVSERKQQELRLLESEQRMRTTVESAFDCIITMGGDGRIIEFNPAAVRLFGHARADVIGRRLSDVIIPHGLRAAHEAGMRRYLKTGEERVLGRRLELSALRADGEEIQVELSITEVESETGRAFTGFIRDITAAKLAQRIEAGQRAILAGIAARRPLPETLDAVARLYQLQYPEAMCSILLLDEDGKRVLTGAAPDLPEAFTLGVHGQPIGPKAGSCGTAAWRRERVVVTDIATDPLWEDYRALALEHGLHACWSTPVLSAKGGVLATFATYYRQPRTPTDAELAVVDSLAAMVAMAVEQVADYRRIQLSEQRFRSLFDEHPDAVYSMDLDGRYTDYNGRLRATGRSIEQVRGQMFDANVAPEQREIVRAHFSAAVRGEARTYEATAVLDGGHRLDMRVTNLPIVVDGRVTGVFGIAQDISLLRKHQRDLADALDAAENNSRQLRRLSDAAILLNRDIAEKELYQLLADQARAILGANQAVASVVLGGAVHQIHAVSLAAKYAKWRDYATPADNSGIYALVAETNQPMRLTQAELEAHPRWRGFGPHAKDHPPMRGWLAVPLVDGAGRNMGLLQLSDKQQGEFTEDDQLVAMQFAQMASIAIERARLIERLSVRDRFFDMSAEIFVIYDPATRRWLQVNPVFTQITGYSAEELCSREFTDFIHPDDHGATRDRSARLKARVPVPLHFENRYVRKDGAVRWIDWISVPGADGLVYGVGRDITERRRAEQALRQTLADLNNRNRELQDFAFIASHDLQEPLRKIRAFSDRLKERHAAQLAPEARDYLDRTGQAAARMQTLIDDLLAYSRVVARGKPFAQVDLDKVLSEVIEDLEARLESSGGRIERGPLPTIEADPTQMRQMLQNLLSNALKFRSPDRPPVVTLAATATTLEGAAAWELRIGDNGIGFEPKYAEKIFGPFQRLHGRQEYEGTGIGLAIVRRIVERHRGTIRADGRPGEGATFTLLLPARQPAEAEAPPPPLPSGGLG</sequence>
<dbReference type="Pfam" id="PF13185">
    <property type="entry name" value="GAF_2"/>
    <property type="match status" value="2"/>
</dbReference>
<dbReference type="SMART" id="SM00086">
    <property type="entry name" value="PAC"/>
    <property type="match status" value="7"/>
</dbReference>
<dbReference type="InterPro" id="IPR013655">
    <property type="entry name" value="PAS_fold_3"/>
</dbReference>
<dbReference type="Gene3D" id="3.30.565.10">
    <property type="entry name" value="Histidine kinase-like ATPase, C-terminal domain"/>
    <property type="match status" value="1"/>
</dbReference>
<dbReference type="InterPro" id="IPR003018">
    <property type="entry name" value="GAF"/>
</dbReference>
<keyword evidence="5" id="KW-0418">Kinase</keyword>
<dbReference type="InterPro" id="IPR003594">
    <property type="entry name" value="HATPase_dom"/>
</dbReference>
<dbReference type="eggNOG" id="COG4251">
    <property type="taxonomic scope" value="Bacteria"/>
</dbReference>
<dbReference type="Pfam" id="PF13426">
    <property type="entry name" value="PAS_9"/>
    <property type="match status" value="1"/>
</dbReference>
<proteinExistence type="predicted"/>
<dbReference type="SMART" id="SM00065">
    <property type="entry name" value="GAF"/>
    <property type="match status" value="2"/>
</dbReference>